<evidence type="ECO:0000313" key="3">
    <source>
        <dbReference type="EMBL" id="KAG7312886.1"/>
    </source>
</evidence>
<protein>
    <recommendedName>
        <fullName evidence="2">Ig-like domain-containing protein</fullName>
    </recommendedName>
</protein>
<proteinExistence type="predicted"/>
<evidence type="ECO:0000313" key="4">
    <source>
        <dbReference type="Proteomes" id="UP000823941"/>
    </source>
</evidence>
<dbReference type="EMBL" id="JAHIBW010000002">
    <property type="protein sequence ID" value="KAG7312886.1"/>
    <property type="molecule type" value="Genomic_DNA"/>
</dbReference>
<dbReference type="InterPro" id="IPR013783">
    <property type="entry name" value="Ig-like_fold"/>
</dbReference>
<dbReference type="SUPFAM" id="SSF48726">
    <property type="entry name" value="Immunoglobulin"/>
    <property type="match status" value="1"/>
</dbReference>
<keyword evidence="4" id="KW-1185">Reference proteome</keyword>
<feature type="compositionally biased region" description="Basic and acidic residues" evidence="1">
    <location>
        <begin position="242"/>
        <end position="259"/>
    </location>
</feature>
<sequence>MDTLHHKVELIPTKHVNHNGKDSIQFSPLGQVARNISKSSTENTLKAEVENETHSDQWNHLSFEKNSFNPEFQNHVPKYNIPTHNPEQKYSLLDWDDKYNKPYYKQDYSDYAYKYKIEDINYRFNNSKDEFQDRYEKEPNSNDDIYKYTTYKYKEYEGHTKSYKTSHYNDEIDNDYLNYEDTYKKPYSPEKFDALDNSHDSIETPSKEVKHVFNINKIKGPIRHKYRQPGHRNKIESVHRTAHEDNKNPVAHKCQDDVLHPTSHKPKKNKSHKKKQHQFSHPKDPSHSPQGDRNPHAHPCMHHYSHHNSPHALSNPGLTYLSGHQSEFSASSSFATTKLHRTKLFQFKYSPKNIIMSASEPMLMNYRGITDFNHSAENIGSTTPTFEPGVDRTATCDTTAEPLCAIATSTVSDTETSVKPDHVKTLIEKPINGSTVVFNSSINETEHANNISLAESKEKELCDLEATYMEILAKFHNLPTKNFSNFVKDLPCYKYKVVPNSFFLEIKRNELKNRNPYFLKNLKRHWIRHKRSLMSVNEDGYTEDNGIYNPLSKFRRKRALDLKLLTEGLRCLPNLSDTQNDVYAILGDTVTIGCEDDDENKLAKSQKPCQWTAEQNAMLNYEHVIADDQKIVFRDVQPRNIGVYNCTKNNNLHRSVKLHVVIIPSFNIVSTPAYDAATGCHYDDLKAFQDGLATEMSRLACSDDSFCTVRVDEPVCVRDEETDKASLRMTAVLTPTRVPLACGAQCSRDLASSLALLAAGNVPALLGVPVTVFNGERNRTFTASTGATGGDQKWIITHTLRSRDSNHHHEFTSLTSSMMPGDLNVVVLCPAGYYLLPEKKICEACPNNTFARSGATSCTPCPRGASTAQPASAECHYQLRRYTSAAASPSSASILWWLPCYCVCVLWARCAPARL</sequence>
<dbReference type="Gene3D" id="2.10.50.10">
    <property type="entry name" value="Tumor Necrosis Factor Receptor, subunit A, domain 2"/>
    <property type="match status" value="1"/>
</dbReference>
<evidence type="ECO:0000256" key="1">
    <source>
        <dbReference type="SAM" id="MobiDB-lite"/>
    </source>
</evidence>
<reference evidence="3 4" key="1">
    <citation type="submission" date="2021-06" db="EMBL/GenBank/DDBJ databases">
        <title>A haploid diamondback moth (Plutella xylostella L.) genome assembly resolves 31 chromosomes and identifies a diamide resistance mutation.</title>
        <authorList>
            <person name="Ward C.M."/>
            <person name="Perry K.D."/>
            <person name="Baker G."/>
            <person name="Powis K."/>
            <person name="Heckel D.G."/>
            <person name="Baxter S.W."/>
        </authorList>
    </citation>
    <scope>NUCLEOTIDE SEQUENCE [LARGE SCALE GENOMIC DNA]</scope>
    <source>
        <strain evidence="3 4">LV</strain>
        <tissue evidence="3">Single pupa</tissue>
    </source>
</reference>
<dbReference type="InterPro" id="IPR036179">
    <property type="entry name" value="Ig-like_dom_sf"/>
</dbReference>
<feature type="compositionally biased region" description="Basic residues" evidence="1">
    <location>
        <begin position="262"/>
        <end position="280"/>
    </location>
</feature>
<name>A0ABQ7R6K1_PLUXY</name>
<feature type="compositionally biased region" description="Basic residues" evidence="1">
    <location>
        <begin position="299"/>
        <end position="309"/>
    </location>
</feature>
<comment type="caution">
    <text evidence="3">The sequence shown here is derived from an EMBL/GenBank/DDBJ whole genome shotgun (WGS) entry which is preliminary data.</text>
</comment>
<feature type="region of interest" description="Disordered" evidence="1">
    <location>
        <begin position="242"/>
        <end position="318"/>
    </location>
</feature>
<feature type="domain" description="Ig-like" evidence="2">
    <location>
        <begin position="573"/>
        <end position="657"/>
    </location>
</feature>
<dbReference type="Proteomes" id="UP000823941">
    <property type="component" value="Chromosome 2"/>
</dbReference>
<dbReference type="InterPro" id="IPR009030">
    <property type="entry name" value="Growth_fac_rcpt_cys_sf"/>
</dbReference>
<evidence type="ECO:0000259" key="2">
    <source>
        <dbReference type="PROSITE" id="PS50835"/>
    </source>
</evidence>
<dbReference type="SMART" id="SM01411">
    <property type="entry name" value="Ephrin_rec_like"/>
    <property type="match status" value="1"/>
</dbReference>
<accession>A0ABQ7R6K1</accession>
<gene>
    <name evidence="3" type="ORF">JYU34_001272</name>
</gene>
<dbReference type="Gene3D" id="2.60.40.10">
    <property type="entry name" value="Immunoglobulins"/>
    <property type="match status" value="1"/>
</dbReference>
<organism evidence="3 4">
    <name type="scientific">Plutella xylostella</name>
    <name type="common">Diamondback moth</name>
    <name type="synonym">Plutella maculipennis</name>
    <dbReference type="NCBI Taxonomy" id="51655"/>
    <lineage>
        <taxon>Eukaryota</taxon>
        <taxon>Metazoa</taxon>
        <taxon>Ecdysozoa</taxon>
        <taxon>Arthropoda</taxon>
        <taxon>Hexapoda</taxon>
        <taxon>Insecta</taxon>
        <taxon>Pterygota</taxon>
        <taxon>Neoptera</taxon>
        <taxon>Endopterygota</taxon>
        <taxon>Lepidoptera</taxon>
        <taxon>Glossata</taxon>
        <taxon>Ditrysia</taxon>
        <taxon>Yponomeutoidea</taxon>
        <taxon>Plutellidae</taxon>
        <taxon>Plutella</taxon>
    </lineage>
</organism>
<dbReference type="InterPro" id="IPR007110">
    <property type="entry name" value="Ig-like_dom"/>
</dbReference>
<dbReference type="SUPFAM" id="SSF57184">
    <property type="entry name" value="Growth factor receptor domain"/>
    <property type="match status" value="1"/>
</dbReference>
<dbReference type="PROSITE" id="PS50835">
    <property type="entry name" value="IG_LIKE"/>
    <property type="match status" value="1"/>
</dbReference>